<proteinExistence type="predicted"/>
<accession>A0A0D0C5D8</accession>
<dbReference type="Proteomes" id="UP000053593">
    <property type="component" value="Unassembled WGS sequence"/>
</dbReference>
<evidence type="ECO:0000256" key="1">
    <source>
        <dbReference type="SAM" id="Phobius"/>
    </source>
</evidence>
<dbReference type="HOGENOM" id="CLU_1816009_0_0_1"/>
<gene>
    <name evidence="2" type="ORF">GYMLUDRAFT_466081</name>
</gene>
<feature type="transmembrane region" description="Helical" evidence="1">
    <location>
        <begin position="49"/>
        <end position="68"/>
    </location>
</feature>
<organism evidence="2 3">
    <name type="scientific">Collybiopsis luxurians FD-317 M1</name>
    <dbReference type="NCBI Taxonomy" id="944289"/>
    <lineage>
        <taxon>Eukaryota</taxon>
        <taxon>Fungi</taxon>
        <taxon>Dikarya</taxon>
        <taxon>Basidiomycota</taxon>
        <taxon>Agaricomycotina</taxon>
        <taxon>Agaricomycetes</taxon>
        <taxon>Agaricomycetidae</taxon>
        <taxon>Agaricales</taxon>
        <taxon>Marasmiineae</taxon>
        <taxon>Omphalotaceae</taxon>
        <taxon>Collybiopsis</taxon>
        <taxon>Collybiopsis luxurians</taxon>
    </lineage>
</organism>
<keyword evidence="3" id="KW-1185">Reference proteome</keyword>
<feature type="transmembrane region" description="Helical" evidence="1">
    <location>
        <begin position="21"/>
        <end position="43"/>
    </location>
</feature>
<evidence type="ECO:0000313" key="3">
    <source>
        <dbReference type="Proteomes" id="UP000053593"/>
    </source>
</evidence>
<protein>
    <submittedName>
        <fullName evidence="2">Uncharacterized protein</fullName>
    </submittedName>
</protein>
<keyword evidence="1" id="KW-0472">Membrane</keyword>
<reference evidence="2 3" key="1">
    <citation type="submission" date="2014-04" db="EMBL/GenBank/DDBJ databases">
        <title>Evolutionary Origins and Diversification of the Mycorrhizal Mutualists.</title>
        <authorList>
            <consortium name="DOE Joint Genome Institute"/>
            <consortium name="Mycorrhizal Genomics Consortium"/>
            <person name="Kohler A."/>
            <person name="Kuo A."/>
            <person name="Nagy L.G."/>
            <person name="Floudas D."/>
            <person name="Copeland A."/>
            <person name="Barry K.W."/>
            <person name="Cichocki N."/>
            <person name="Veneault-Fourrey C."/>
            <person name="LaButti K."/>
            <person name="Lindquist E.A."/>
            <person name="Lipzen A."/>
            <person name="Lundell T."/>
            <person name="Morin E."/>
            <person name="Murat C."/>
            <person name="Riley R."/>
            <person name="Ohm R."/>
            <person name="Sun H."/>
            <person name="Tunlid A."/>
            <person name="Henrissat B."/>
            <person name="Grigoriev I.V."/>
            <person name="Hibbett D.S."/>
            <person name="Martin F."/>
        </authorList>
    </citation>
    <scope>NUCLEOTIDE SEQUENCE [LARGE SCALE GENOMIC DNA]</scope>
    <source>
        <strain evidence="2 3">FD-317 M1</strain>
    </source>
</reference>
<name>A0A0D0C5D8_9AGAR</name>
<dbReference type="AlphaFoldDB" id="A0A0D0C5D8"/>
<dbReference type="EMBL" id="KN834764">
    <property type="protein sequence ID" value="KIK63356.1"/>
    <property type="molecule type" value="Genomic_DNA"/>
</dbReference>
<keyword evidence="1" id="KW-0812">Transmembrane</keyword>
<keyword evidence="1" id="KW-1133">Transmembrane helix</keyword>
<sequence length="142" mass="15812">MGVSDDSFRCFCFSMRSPSTLFKLCMGLTESSMVTGYMIIIMYDCMIGVQSSVSCLGVLTLLSFSFFFSESSLDEETSHLGSFLRPLPPNRGPDRPRLYEGGFTLSQYLQGHSIRTWHLIRPVSVTVCSRARPTCGLPFAPL</sequence>
<evidence type="ECO:0000313" key="2">
    <source>
        <dbReference type="EMBL" id="KIK63356.1"/>
    </source>
</evidence>